<reference evidence="2" key="1">
    <citation type="submission" date="2021-06" db="EMBL/GenBank/DDBJ databases">
        <authorList>
            <person name="Hodson N. C."/>
            <person name="Mongue J. A."/>
            <person name="Jaron S. K."/>
        </authorList>
    </citation>
    <scope>NUCLEOTIDE SEQUENCE</scope>
</reference>
<feature type="compositionally biased region" description="Acidic residues" evidence="1">
    <location>
        <begin position="274"/>
        <end position="297"/>
    </location>
</feature>
<keyword evidence="3" id="KW-1185">Reference proteome</keyword>
<feature type="compositionally biased region" description="Pro residues" evidence="1">
    <location>
        <begin position="214"/>
        <end position="229"/>
    </location>
</feature>
<dbReference type="InterPro" id="IPR018783">
    <property type="entry name" value="TF_ENY2"/>
</dbReference>
<sequence>MSGKGERSSHKSKEEKDRKKSYLSLIPMSCYKVKEVILEKLILNGHLPLFRHLMREKLFQHGWVYQFRSACQDYIKRVGIENTNVSHMMTDMLPVGKELFSRSEVKQQLLNLLKNFALMYFNSDPSALVPEYSSTANTVVQYQSKDVKPEPRKRTHSHDRNTHSHNSKRSRSSNRSRSRNRSNQDGNHSKGQRGRSSSGSGGHGGSRSRSPVRSPIPPRPITPQPPVLPPVLRVERLERVVEPKPMKSIPRPRKPPPPVVVREPREVIVRKEEPPEDDDDEDNTPANEEEEEELPDI</sequence>
<comment type="caution">
    <text evidence="2">The sequence shown here is derived from an EMBL/GenBank/DDBJ whole genome shotgun (WGS) entry which is preliminary data.</text>
</comment>
<dbReference type="Pfam" id="PF10163">
    <property type="entry name" value="EnY2"/>
    <property type="match status" value="1"/>
</dbReference>
<feature type="compositionally biased region" description="Basic and acidic residues" evidence="1">
    <location>
        <begin position="233"/>
        <end position="245"/>
    </location>
</feature>
<feature type="region of interest" description="Disordered" evidence="1">
    <location>
        <begin position="141"/>
        <end position="297"/>
    </location>
</feature>
<dbReference type="Proteomes" id="UP000708208">
    <property type="component" value="Unassembled WGS sequence"/>
</dbReference>
<feature type="compositionally biased region" description="Basic and acidic residues" evidence="1">
    <location>
        <begin position="262"/>
        <end position="273"/>
    </location>
</feature>
<name>A0A8J2P7N3_9HEXA</name>
<dbReference type="GO" id="GO:0000124">
    <property type="term" value="C:SAGA complex"/>
    <property type="evidence" value="ECO:0007669"/>
    <property type="project" value="InterPro"/>
</dbReference>
<dbReference type="GO" id="GO:0006406">
    <property type="term" value="P:mRNA export from nucleus"/>
    <property type="evidence" value="ECO:0007669"/>
    <property type="project" value="InterPro"/>
</dbReference>
<evidence type="ECO:0000313" key="3">
    <source>
        <dbReference type="Proteomes" id="UP000708208"/>
    </source>
</evidence>
<proteinExistence type="predicted"/>
<gene>
    <name evidence="2" type="ORF">AFUS01_LOCUS17801</name>
</gene>
<feature type="compositionally biased region" description="Basic residues" evidence="1">
    <location>
        <begin position="163"/>
        <end position="180"/>
    </location>
</feature>
<feature type="compositionally biased region" description="Basic and acidic residues" evidence="1">
    <location>
        <begin position="145"/>
        <end position="162"/>
    </location>
</feature>
<evidence type="ECO:0000313" key="2">
    <source>
        <dbReference type="EMBL" id="CAG7729062.1"/>
    </source>
</evidence>
<dbReference type="GO" id="GO:0003713">
    <property type="term" value="F:transcription coactivator activity"/>
    <property type="evidence" value="ECO:0007669"/>
    <property type="project" value="InterPro"/>
</dbReference>
<evidence type="ECO:0000256" key="1">
    <source>
        <dbReference type="SAM" id="MobiDB-lite"/>
    </source>
</evidence>
<organism evidence="2 3">
    <name type="scientific">Allacma fusca</name>
    <dbReference type="NCBI Taxonomy" id="39272"/>
    <lineage>
        <taxon>Eukaryota</taxon>
        <taxon>Metazoa</taxon>
        <taxon>Ecdysozoa</taxon>
        <taxon>Arthropoda</taxon>
        <taxon>Hexapoda</taxon>
        <taxon>Collembola</taxon>
        <taxon>Symphypleona</taxon>
        <taxon>Sminthuridae</taxon>
        <taxon>Allacma</taxon>
    </lineage>
</organism>
<accession>A0A8J2P7N3</accession>
<dbReference type="EMBL" id="CAJVCH010172797">
    <property type="protein sequence ID" value="CAG7729062.1"/>
    <property type="molecule type" value="Genomic_DNA"/>
</dbReference>
<protein>
    <submittedName>
        <fullName evidence="2">Uncharacterized protein</fullName>
    </submittedName>
</protein>
<dbReference type="GO" id="GO:0005643">
    <property type="term" value="C:nuclear pore"/>
    <property type="evidence" value="ECO:0007669"/>
    <property type="project" value="InterPro"/>
</dbReference>
<dbReference type="AlphaFoldDB" id="A0A8J2P7N3"/>